<dbReference type="InterPro" id="IPR046670">
    <property type="entry name" value="DUF6540"/>
</dbReference>
<dbReference type="AlphaFoldDB" id="A0A1Y2J025"/>
<evidence type="ECO:0000313" key="1">
    <source>
        <dbReference type="EMBL" id="OSD06726.1"/>
    </source>
</evidence>
<accession>A0A1Y2J025</accession>
<reference evidence="1 2" key="1">
    <citation type="journal article" date="2015" name="Biotechnol. Biofuels">
        <title>Enhanced degradation of softwood versus hardwood by the white-rot fungus Pycnoporus coccineus.</title>
        <authorList>
            <person name="Couturier M."/>
            <person name="Navarro D."/>
            <person name="Chevret D."/>
            <person name="Henrissat B."/>
            <person name="Piumi F."/>
            <person name="Ruiz-Duenas F.J."/>
            <person name="Martinez A.T."/>
            <person name="Grigoriev I.V."/>
            <person name="Riley R."/>
            <person name="Lipzen A."/>
            <person name="Berrin J.G."/>
            <person name="Master E.R."/>
            <person name="Rosso M.N."/>
        </authorList>
    </citation>
    <scope>NUCLEOTIDE SEQUENCE [LARGE SCALE GENOMIC DNA]</scope>
    <source>
        <strain evidence="1 2">BRFM310</strain>
    </source>
</reference>
<dbReference type="EMBL" id="KZ084089">
    <property type="protein sequence ID" value="OSD06726.1"/>
    <property type="molecule type" value="Genomic_DNA"/>
</dbReference>
<keyword evidence="2" id="KW-1185">Reference proteome</keyword>
<gene>
    <name evidence="1" type="ORF">PYCCODRAFT_757596</name>
</gene>
<proteinExistence type="predicted"/>
<name>A0A1Y2J025_TRAC3</name>
<evidence type="ECO:0000313" key="2">
    <source>
        <dbReference type="Proteomes" id="UP000193067"/>
    </source>
</evidence>
<protein>
    <submittedName>
        <fullName evidence="1">Uncharacterized protein</fullName>
    </submittedName>
</protein>
<dbReference type="Pfam" id="PF20174">
    <property type="entry name" value="DUF6540"/>
    <property type="match status" value="1"/>
</dbReference>
<sequence length="159" mass="17365">MALAPSSFTPGSLYIAGFTQARAPHVALLISQDARSGDLVHIRIDRTVSPTWQYQHRRQKITGDMFLSSLLKIHDVSAGEITVQQLQDAAGAVPVPDNDHFGECGPWVFKVVEELSNKGLVTLSNAAALQEEFNALAQGSRAFARRDKFPNVAVSQYCI</sequence>
<organism evidence="1 2">
    <name type="scientific">Trametes coccinea (strain BRFM310)</name>
    <name type="common">Pycnoporus coccineus</name>
    <dbReference type="NCBI Taxonomy" id="1353009"/>
    <lineage>
        <taxon>Eukaryota</taxon>
        <taxon>Fungi</taxon>
        <taxon>Dikarya</taxon>
        <taxon>Basidiomycota</taxon>
        <taxon>Agaricomycotina</taxon>
        <taxon>Agaricomycetes</taxon>
        <taxon>Polyporales</taxon>
        <taxon>Polyporaceae</taxon>
        <taxon>Trametes</taxon>
    </lineage>
</organism>
<dbReference type="Proteomes" id="UP000193067">
    <property type="component" value="Unassembled WGS sequence"/>
</dbReference>
<dbReference type="OrthoDB" id="3002933at2759"/>